<accession>A0A8J6TYA3</accession>
<feature type="signal peptide" evidence="1">
    <location>
        <begin position="1"/>
        <end position="19"/>
    </location>
</feature>
<dbReference type="PANTHER" id="PTHR31157">
    <property type="entry name" value="SCP DOMAIN-CONTAINING PROTEIN"/>
    <property type="match status" value="1"/>
</dbReference>
<evidence type="ECO:0000313" key="3">
    <source>
        <dbReference type="EMBL" id="MBC9813766.1"/>
    </source>
</evidence>
<dbReference type="Gene3D" id="3.40.33.10">
    <property type="entry name" value="CAP"/>
    <property type="match status" value="1"/>
</dbReference>
<dbReference type="RefSeq" id="WP_163492925.1">
    <property type="nucleotide sequence ID" value="NZ_JACVEL010000015.1"/>
</dbReference>
<organism evidence="3 4">
    <name type="scientific">Taishania pollutisoli</name>
    <dbReference type="NCBI Taxonomy" id="2766479"/>
    <lineage>
        <taxon>Bacteria</taxon>
        <taxon>Pseudomonadati</taxon>
        <taxon>Bacteroidota</taxon>
        <taxon>Flavobacteriia</taxon>
        <taxon>Flavobacteriales</taxon>
        <taxon>Crocinitomicaceae</taxon>
        <taxon>Taishania</taxon>
    </lineage>
</organism>
<name>A0A8J6TYA3_9FLAO</name>
<dbReference type="EMBL" id="JACVEL010000015">
    <property type="protein sequence ID" value="MBC9813766.1"/>
    <property type="molecule type" value="Genomic_DNA"/>
</dbReference>
<reference evidence="3" key="1">
    <citation type="submission" date="2020-09" db="EMBL/GenBank/DDBJ databases">
        <title>Taishania pollutisoli gen. nov., sp. nov., Isolated from Tetrabromobisphenol A-Contaminated Soil.</title>
        <authorList>
            <person name="Chen Q."/>
        </authorList>
    </citation>
    <scope>NUCLEOTIDE SEQUENCE</scope>
    <source>
        <strain evidence="3">CZZ-1</strain>
    </source>
</reference>
<gene>
    <name evidence="3" type="ORF">H9Y05_14925</name>
</gene>
<dbReference type="AlphaFoldDB" id="A0A8J6TYA3"/>
<dbReference type="SUPFAM" id="SSF55797">
    <property type="entry name" value="PR-1-like"/>
    <property type="match status" value="1"/>
</dbReference>
<dbReference type="InterPro" id="IPR035940">
    <property type="entry name" value="CAP_sf"/>
</dbReference>
<dbReference type="CDD" id="cd05379">
    <property type="entry name" value="CAP_bacterial"/>
    <property type="match status" value="1"/>
</dbReference>
<dbReference type="PANTHER" id="PTHR31157:SF1">
    <property type="entry name" value="SCP DOMAIN-CONTAINING PROTEIN"/>
    <property type="match status" value="1"/>
</dbReference>
<dbReference type="InterPro" id="IPR014044">
    <property type="entry name" value="CAP_dom"/>
</dbReference>
<evidence type="ECO:0000313" key="4">
    <source>
        <dbReference type="Proteomes" id="UP000652681"/>
    </source>
</evidence>
<proteinExistence type="predicted"/>
<feature type="domain" description="SCP" evidence="2">
    <location>
        <begin position="203"/>
        <end position="326"/>
    </location>
</feature>
<dbReference type="Proteomes" id="UP000652681">
    <property type="component" value="Unassembled WGS sequence"/>
</dbReference>
<feature type="chain" id="PRO_5035248226" evidence="1">
    <location>
        <begin position="20"/>
        <end position="330"/>
    </location>
</feature>
<keyword evidence="4" id="KW-1185">Reference proteome</keyword>
<protein>
    <submittedName>
        <fullName evidence="3">CAP domain-containing protein</fullName>
    </submittedName>
</protein>
<sequence length="330" mass="37694">MRTLLVSTLLLLTVSVSWANEKLYNKLNKLYLSDRDKCMEVSKKVMKKKSTESIPYYFASVIYYDKSKESQTLKGTYLQMNRSVISAAKFEKYSGDNDRELVQWDEHVSSLRNRAERLIKTLDKNEMGDLSLSLLESLAKVESLSPFYKQEEVDDLLTKSVIQDVESTAVPTDFVRVEGQFYGMPSGNENVLSYNAEEEKKLLDLINKERAKRRIPALSWNEDLAKACRYHAYDQGTQGYFSHASNDKINDKLVIVGSTFDRIKRFYRGNAAGECIAAGNQQAEKTFQQWLNSDAHAKILLEHDSRVVGIGFVQVEGSPHEYYWVLATGN</sequence>
<evidence type="ECO:0000256" key="1">
    <source>
        <dbReference type="SAM" id="SignalP"/>
    </source>
</evidence>
<comment type="caution">
    <text evidence="3">The sequence shown here is derived from an EMBL/GenBank/DDBJ whole genome shotgun (WGS) entry which is preliminary data.</text>
</comment>
<dbReference type="Pfam" id="PF00188">
    <property type="entry name" value="CAP"/>
    <property type="match status" value="1"/>
</dbReference>
<keyword evidence="1" id="KW-0732">Signal</keyword>
<evidence type="ECO:0000259" key="2">
    <source>
        <dbReference type="Pfam" id="PF00188"/>
    </source>
</evidence>